<dbReference type="AlphaFoldDB" id="A0A3P8HSX3"/>
<protein>
    <submittedName>
        <fullName evidence="1">Uncharacterized protein</fullName>
    </submittedName>
</protein>
<reference evidence="1 2" key="1">
    <citation type="submission" date="2018-11" db="EMBL/GenBank/DDBJ databases">
        <authorList>
            <consortium name="Pathogen Informatics"/>
        </authorList>
    </citation>
    <scope>NUCLEOTIDE SEQUENCE [LARGE SCALE GENOMIC DNA]</scope>
    <source>
        <strain>Dakar</strain>
        <strain evidence="2">Senegal</strain>
    </source>
</reference>
<proteinExistence type="predicted"/>
<evidence type="ECO:0000313" key="1">
    <source>
        <dbReference type="EMBL" id="VDP80935.1"/>
    </source>
</evidence>
<dbReference type="Proteomes" id="UP000279833">
    <property type="component" value="Unassembled WGS sequence"/>
</dbReference>
<gene>
    <name evidence="1" type="ORF">SCUD_LOCUS22969</name>
</gene>
<organism evidence="1 2">
    <name type="scientific">Schistosoma curassoni</name>
    <dbReference type="NCBI Taxonomy" id="6186"/>
    <lineage>
        <taxon>Eukaryota</taxon>
        <taxon>Metazoa</taxon>
        <taxon>Spiralia</taxon>
        <taxon>Lophotrochozoa</taxon>
        <taxon>Platyhelminthes</taxon>
        <taxon>Trematoda</taxon>
        <taxon>Digenea</taxon>
        <taxon>Strigeidida</taxon>
        <taxon>Schistosomatoidea</taxon>
        <taxon>Schistosomatidae</taxon>
        <taxon>Schistosoma</taxon>
    </lineage>
</organism>
<accession>A0A3P8HSX3</accession>
<sequence>MFSFSDLLYRNFLLHLNTNSESELSGYLQIIGAAPSSLYCGHVADLLDTVTSACKSTSKTKFWVDSRGSALKALVQ</sequence>
<dbReference type="EMBL" id="UZAK01051491">
    <property type="protein sequence ID" value="VDP80935.1"/>
    <property type="molecule type" value="Genomic_DNA"/>
</dbReference>
<name>A0A3P8HSX3_9TREM</name>
<evidence type="ECO:0000313" key="2">
    <source>
        <dbReference type="Proteomes" id="UP000279833"/>
    </source>
</evidence>
<keyword evidence="2" id="KW-1185">Reference proteome</keyword>